<feature type="domain" description="Core-binding (CB)" evidence="7">
    <location>
        <begin position="87"/>
        <end position="168"/>
    </location>
</feature>
<keyword evidence="2 4" id="KW-0238">DNA-binding</keyword>
<dbReference type="PANTHER" id="PTHR30349:SF41">
    <property type="entry name" value="INTEGRASE_RECOMBINASE PROTEIN MJ0367-RELATED"/>
    <property type="match status" value="1"/>
</dbReference>
<dbReference type="CDD" id="cd01189">
    <property type="entry name" value="INT_ICEBs1_C_like"/>
    <property type="match status" value="1"/>
</dbReference>
<feature type="region of interest" description="Disordered" evidence="5">
    <location>
        <begin position="1"/>
        <end position="20"/>
    </location>
</feature>
<dbReference type="Pfam" id="PF00589">
    <property type="entry name" value="Phage_integrase"/>
    <property type="match status" value="1"/>
</dbReference>
<name>A0A2N5P2I4_MEDGN</name>
<dbReference type="InterPro" id="IPR013762">
    <property type="entry name" value="Integrase-like_cat_sf"/>
</dbReference>
<evidence type="ECO:0000256" key="1">
    <source>
        <dbReference type="ARBA" id="ARBA00008857"/>
    </source>
</evidence>
<feature type="domain" description="Tyr recombinase" evidence="6">
    <location>
        <begin position="191"/>
        <end position="398"/>
    </location>
</feature>
<dbReference type="AlphaFoldDB" id="A0A2N5P2I4"/>
<evidence type="ECO:0000259" key="6">
    <source>
        <dbReference type="PROSITE" id="PS51898"/>
    </source>
</evidence>
<evidence type="ECO:0000313" key="8">
    <source>
        <dbReference type="EMBL" id="PLT69336.1"/>
    </source>
</evidence>
<evidence type="ECO:0000256" key="4">
    <source>
        <dbReference type="PROSITE-ProRule" id="PRU01248"/>
    </source>
</evidence>
<dbReference type="InterPro" id="IPR004191">
    <property type="entry name" value="Integrase_Tn916-type_DNA-bd_N"/>
</dbReference>
<organism evidence="8 9">
    <name type="scientific">Mediterraneibacter gnavus</name>
    <name type="common">Ruminococcus gnavus</name>
    <dbReference type="NCBI Taxonomy" id="33038"/>
    <lineage>
        <taxon>Bacteria</taxon>
        <taxon>Bacillati</taxon>
        <taxon>Bacillota</taxon>
        <taxon>Clostridia</taxon>
        <taxon>Lachnospirales</taxon>
        <taxon>Lachnospiraceae</taxon>
        <taxon>Mediterraneibacter</taxon>
    </lineage>
</organism>
<evidence type="ECO:0000256" key="2">
    <source>
        <dbReference type="ARBA" id="ARBA00023125"/>
    </source>
</evidence>
<dbReference type="GO" id="GO:0003677">
    <property type="term" value="F:DNA binding"/>
    <property type="evidence" value="ECO:0007669"/>
    <property type="project" value="UniProtKB-UniRule"/>
</dbReference>
<dbReference type="InterPro" id="IPR002104">
    <property type="entry name" value="Integrase_catalytic"/>
</dbReference>
<evidence type="ECO:0000256" key="3">
    <source>
        <dbReference type="ARBA" id="ARBA00023172"/>
    </source>
</evidence>
<dbReference type="Pfam" id="PF02920">
    <property type="entry name" value="Integrase_DNA"/>
    <property type="match status" value="1"/>
</dbReference>
<dbReference type="InterPro" id="IPR010998">
    <property type="entry name" value="Integrase_recombinase_N"/>
</dbReference>
<dbReference type="PROSITE" id="PS51900">
    <property type="entry name" value="CB"/>
    <property type="match status" value="1"/>
</dbReference>
<evidence type="ECO:0000259" key="7">
    <source>
        <dbReference type="PROSITE" id="PS51900"/>
    </source>
</evidence>
<dbReference type="RefSeq" id="WP_101871499.1">
    <property type="nucleotide sequence ID" value="NZ_NIHS01000044.1"/>
</dbReference>
<comment type="caution">
    <text evidence="8">The sequence shown here is derived from an EMBL/GenBank/DDBJ whole genome shotgun (WGS) entry which is preliminary data.</text>
</comment>
<accession>A0A2N5P2I4</accession>
<dbReference type="GO" id="GO:0008907">
    <property type="term" value="F:integrase activity"/>
    <property type="evidence" value="ECO:0007669"/>
    <property type="project" value="InterPro"/>
</dbReference>
<dbReference type="InterPro" id="IPR044068">
    <property type="entry name" value="CB"/>
</dbReference>
<dbReference type="InterPro" id="IPR050090">
    <property type="entry name" value="Tyrosine_recombinase_XerCD"/>
</dbReference>
<dbReference type="InterPro" id="IPR011010">
    <property type="entry name" value="DNA_brk_join_enz"/>
</dbReference>
<dbReference type="Gene3D" id="1.10.443.10">
    <property type="entry name" value="Intergrase catalytic core"/>
    <property type="match status" value="1"/>
</dbReference>
<evidence type="ECO:0000256" key="5">
    <source>
        <dbReference type="SAM" id="MobiDB-lite"/>
    </source>
</evidence>
<feature type="compositionally biased region" description="Basic residues" evidence="5">
    <location>
        <begin position="7"/>
        <end position="17"/>
    </location>
</feature>
<evidence type="ECO:0000313" key="9">
    <source>
        <dbReference type="Proteomes" id="UP000234891"/>
    </source>
</evidence>
<dbReference type="GO" id="GO:0006310">
    <property type="term" value="P:DNA recombination"/>
    <property type="evidence" value="ECO:0007669"/>
    <property type="project" value="UniProtKB-KW"/>
</dbReference>
<comment type="similarity">
    <text evidence="1">Belongs to the 'phage' integrase family.</text>
</comment>
<dbReference type="PROSITE" id="PS51898">
    <property type="entry name" value="TYR_RECOMBINASE"/>
    <property type="match status" value="1"/>
</dbReference>
<protein>
    <submittedName>
        <fullName evidence="8">Site-specific integrase</fullName>
    </submittedName>
</protein>
<reference evidence="8 9" key="1">
    <citation type="journal article" date="2017" name="Genome Med.">
        <title>A novel Ruminococcus gnavus clade enriched in inflammatory bowel disease patients.</title>
        <authorList>
            <person name="Hall A.B."/>
            <person name="Yassour M."/>
            <person name="Sauk J."/>
            <person name="Garner A."/>
            <person name="Jiang X."/>
            <person name="Arthur T."/>
            <person name="Lagoudas G.K."/>
            <person name="Vatanen T."/>
            <person name="Fornelos N."/>
            <person name="Wilson R."/>
            <person name="Bertha M."/>
            <person name="Cohen M."/>
            <person name="Garber J."/>
            <person name="Khalili H."/>
            <person name="Gevers D."/>
            <person name="Ananthakrishnan A.N."/>
            <person name="Kugathasan S."/>
            <person name="Lander E.S."/>
            <person name="Blainey P."/>
            <person name="Vlamakis H."/>
            <person name="Xavier R.J."/>
            <person name="Huttenhower C."/>
        </authorList>
    </citation>
    <scope>NUCLEOTIDE SEQUENCE [LARGE SCALE GENOMIC DNA]</scope>
    <source>
        <strain evidence="8 9">RJX1124</strain>
    </source>
</reference>
<dbReference type="EMBL" id="NIHS01000044">
    <property type="protein sequence ID" value="PLT69336.1"/>
    <property type="molecule type" value="Genomic_DNA"/>
</dbReference>
<dbReference type="SUPFAM" id="SSF56349">
    <property type="entry name" value="DNA breaking-rejoining enzymes"/>
    <property type="match status" value="1"/>
</dbReference>
<dbReference type="InterPro" id="IPR016177">
    <property type="entry name" value="DNA-bd_dom_sf"/>
</dbReference>
<dbReference type="SUPFAM" id="SSF54171">
    <property type="entry name" value="DNA-binding domain"/>
    <property type="match status" value="1"/>
</dbReference>
<dbReference type="Gene3D" id="1.10.150.130">
    <property type="match status" value="1"/>
</dbReference>
<proteinExistence type="inferred from homology"/>
<gene>
    <name evidence="8" type="ORF">CDL26_15350</name>
</gene>
<dbReference type="Gene3D" id="3.30.160.60">
    <property type="entry name" value="Classic Zinc Finger"/>
    <property type="match status" value="1"/>
</dbReference>
<sequence>MSERNRNQKRRDKKGRILRNGESQRADGRYAFVYTDCFGKQKFLYSWKLESTDPLPADRRPCQSLREKEKAILRDINDGITPYGDNLTVLELVKKYIGQKTGVRHNTRANYNFVINIIKKEKFGTLRIDKVKLSDAKAWLIKLQADGRGYSTIHSVRGVVRPAFQMAVDDDLIRKNPFEFQLCTVVVNDSVTREAITRKQEKKFLEFIKNDEHYKRYYDGMFILFKTGLRISEFCGLTLSDIDFEEKHISVDHQLQRTRDMQYIIEDTKTTSGTRTIPMTEEVYECFKRIVENRKKPKKEPAIDGYKGFLFLDKKDMPEVALHWEKHFEWALAKHNRIYKEQLPKITPHVCRHTYCSNMAKGGMNPKTLQYLMGHADIGVTLNTYTHLGAEDAREELGKFAKMA</sequence>
<dbReference type="Proteomes" id="UP000234891">
    <property type="component" value="Unassembled WGS sequence"/>
</dbReference>
<dbReference type="PANTHER" id="PTHR30349">
    <property type="entry name" value="PHAGE INTEGRASE-RELATED"/>
    <property type="match status" value="1"/>
</dbReference>
<keyword evidence="3" id="KW-0233">DNA recombination</keyword>